<reference evidence="1" key="1">
    <citation type="submission" date="2023-12" db="EMBL/GenBank/DDBJ databases">
        <title>Diversity of Rhizobium in root nodule of phaseolus vulgaris.</title>
        <authorList>
            <person name="Wang H."/>
        </authorList>
    </citation>
    <scope>NUCLEOTIDE SEQUENCE</scope>
    <source>
        <strain evidence="1">MJ31</strain>
    </source>
</reference>
<sequence>MEGDIVSSFIGDARSLDSFADKSFDIVYSNSVIEHVGLWRDMAAMAGEVRRLAPRYFVQTPNYWFPIEAHYRLPFFHLLPDPIKQSLLLRNRRGFVPKASDIGEASALAQCAFLLTKRQMRFLFPEATIEQEKFFGLTKSLMAIKE</sequence>
<keyword evidence="1" id="KW-0808">Transferase</keyword>
<proteinExistence type="predicted"/>
<keyword evidence="1" id="KW-0489">Methyltransferase</keyword>
<dbReference type="EMBL" id="JAYESG010000003">
    <property type="protein sequence ID" value="MEA3517612.1"/>
    <property type="molecule type" value="Genomic_DNA"/>
</dbReference>
<accession>A0ACC6MWN1</accession>
<comment type="caution">
    <text evidence="1">The sequence shown here is derived from an EMBL/GenBank/DDBJ whole genome shotgun (WGS) entry which is preliminary data.</text>
</comment>
<dbReference type="Proteomes" id="UP001304050">
    <property type="component" value="Unassembled WGS sequence"/>
</dbReference>
<name>A0ACC6MWN1_9HYPH</name>
<evidence type="ECO:0000313" key="1">
    <source>
        <dbReference type="EMBL" id="MEA3517612.1"/>
    </source>
</evidence>
<protein>
    <submittedName>
        <fullName evidence="1">Class I SAM-dependent methyltransferase</fullName>
        <ecNumber evidence="1">2.1.-.-</ecNumber>
    </submittedName>
</protein>
<evidence type="ECO:0000313" key="2">
    <source>
        <dbReference type="Proteomes" id="UP001304050"/>
    </source>
</evidence>
<gene>
    <name evidence="1" type="ORF">U8465_10815</name>
</gene>
<dbReference type="EC" id="2.1.-.-" evidence="1"/>
<organism evidence="1 2">
    <name type="scientific">Rhizobium mulingense</name>
    <dbReference type="NCBI Taxonomy" id="3031128"/>
    <lineage>
        <taxon>Bacteria</taxon>
        <taxon>Pseudomonadati</taxon>
        <taxon>Pseudomonadota</taxon>
        <taxon>Alphaproteobacteria</taxon>
        <taxon>Hyphomicrobiales</taxon>
        <taxon>Rhizobiaceae</taxon>
        <taxon>Rhizobium/Agrobacterium group</taxon>
        <taxon>Rhizobium</taxon>
    </lineage>
</organism>
<keyword evidence="2" id="KW-1185">Reference proteome</keyword>